<protein>
    <recommendedName>
        <fullName evidence="2">Phosphopantetheine adenylyltransferase</fullName>
        <ecNumber evidence="1">2.7.7.3</ecNumber>
    </recommendedName>
</protein>
<dbReference type="PANTHER" id="PTHR21342">
    <property type="entry name" value="PHOSPHOPANTETHEINE ADENYLYLTRANSFERASE"/>
    <property type="match status" value="1"/>
</dbReference>
<evidence type="ECO:0000256" key="6">
    <source>
        <dbReference type="ARBA" id="ARBA00022741"/>
    </source>
</evidence>
<dbReference type="HAMAP" id="MF_00151">
    <property type="entry name" value="PPAT_bact"/>
    <property type="match status" value="1"/>
</dbReference>
<keyword evidence="4" id="KW-0808">Transferase</keyword>
<comment type="catalytic activity">
    <reaction evidence="10">
        <text>(R)-4'-phosphopantetheine + ATP + H(+) = 3'-dephospho-CoA + diphosphate</text>
        <dbReference type="Rhea" id="RHEA:19801"/>
        <dbReference type="ChEBI" id="CHEBI:15378"/>
        <dbReference type="ChEBI" id="CHEBI:30616"/>
        <dbReference type="ChEBI" id="CHEBI:33019"/>
        <dbReference type="ChEBI" id="CHEBI:57328"/>
        <dbReference type="ChEBI" id="CHEBI:61723"/>
        <dbReference type="EC" id="2.7.7.3"/>
    </reaction>
</comment>
<dbReference type="PANTHER" id="PTHR21342:SF1">
    <property type="entry name" value="PHOSPHOPANTETHEINE ADENYLYLTRANSFERASE"/>
    <property type="match status" value="1"/>
</dbReference>
<keyword evidence="8" id="KW-0460">Magnesium</keyword>
<accession>A0A382F2L2</accession>
<dbReference type="NCBIfam" id="TIGR01510">
    <property type="entry name" value="coaD_prev_kdtB"/>
    <property type="match status" value="1"/>
</dbReference>
<dbReference type="GO" id="GO:0004595">
    <property type="term" value="F:pantetheine-phosphate adenylyltransferase activity"/>
    <property type="evidence" value="ECO:0007669"/>
    <property type="project" value="UniProtKB-EC"/>
</dbReference>
<dbReference type="InterPro" id="IPR001980">
    <property type="entry name" value="PPAT"/>
</dbReference>
<evidence type="ECO:0000256" key="3">
    <source>
        <dbReference type="ARBA" id="ARBA00022490"/>
    </source>
</evidence>
<dbReference type="AlphaFoldDB" id="A0A382F2L2"/>
<name>A0A382F2L2_9ZZZZ</name>
<dbReference type="CDD" id="cd02163">
    <property type="entry name" value="PPAT"/>
    <property type="match status" value="1"/>
</dbReference>
<dbReference type="NCBIfam" id="TIGR00125">
    <property type="entry name" value="cyt_tran_rel"/>
    <property type="match status" value="1"/>
</dbReference>
<proteinExistence type="inferred from homology"/>
<evidence type="ECO:0000256" key="5">
    <source>
        <dbReference type="ARBA" id="ARBA00022695"/>
    </source>
</evidence>
<gene>
    <name evidence="12" type="ORF">METZ01_LOCUS209215</name>
</gene>
<sequence length="160" mass="18108">MRIVIYPGTFDPIHSGHIDIAERASTLFDKLIFAVAVNADKKPLFTPKERIEMIIEAMGHVQNVEAFATEGLVADFARRHKAVALIRGLRHVSDFEFEFQMATMNHHLNSEVSTLLMVTSEKYIHLNSSVVKDVARLKGNISNFVPSNVMEKLKEKFNLN</sequence>
<evidence type="ECO:0000313" key="12">
    <source>
        <dbReference type="EMBL" id="SVB56361.1"/>
    </source>
</evidence>
<evidence type="ECO:0000256" key="4">
    <source>
        <dbReference type="ARBA" id="ARBA00022679"/>
    </source>
</evidence>
<dbReference type="PRINTS" id="PR01020">
    <property type="entry name" value="LPSBIOSNTHSS"/>
</dbReference>
<evidence type="ECO:0000256" key="10">
    <source>
        <dbReference type="ARBA" id="ARBA00029346"/>
    </source>
</evidence>
<evidence type="ECO:0000259" key="11">
    <source>
        <dbReference type="Pfam" id="PF01467"/>
    </source>
</evidence>
<evidence type="ECO:0000256" key="2">
    <source>
        <dbReference type="ARBA" id="ARBA00013868"/>
    </source>
</evidence>
<dbReference type="EC" id="2.7.7.3" evidence="1"/>
<keyword evidence="9" id="KW-0173">Coenzyme A biosynthesis</keyword>
<dbReference type="Gene3D" id="3.40.50.620">
    <property type="entry name" value="HUPs"/>
    <property type="match status" value="1"/>
</dbReference>
<dbReference type="InterPro" id="IPR014729">
    <property type="entry name" value="Rossmann-like_a/b/a_fold"/>
</dbReference>
<dbReference type="Pfam" id="PF01467">
    <property type="entry name" value="CTP_transf_like"/>
    <property type="match status" value="1"/>
</dbReference>
<keyword evidence="7" id="KW-0067">ATP-binding</keyword>
<reference evidence="12" key="1">
    <citation type="submission" date="2018-05" db="EMBL/GenBank/DDBJ databases">
        <authorList>
            <person name="Lanie J.A."/>
            <person name="Ng W.-L."/>
            <person name="Kazmierczak K.M."/>
            <person name="Andrzejewski T.M."/>
            <person name="Davidsen T.M."/>
            <person name="Wayne K.J."/>
            <person name="Tettelin H."/>
            <person name="Glass J.I."/>
            <person name="Rusch D."/>
            <person name="Podicherti R."/>
            <person name="Tsui H.-C.T."/>
            <person name="Winkler M.E."/>
        </authorList>
    </citation>
    <scope>NUCLEOTIDE SEQUENCE</scope>
</reference>
<keyword evidence="5" id="KW-0548">Nucleotidyltransferase</keyword>
<evidence type="ECO:0000256" key="8">
    <source>
        <dbReference type="ARBA" id="ARBA00022842"/>
    </source>
</evidence>
<dbReference type="GO" id="GO:0005524">
    <property type="term" value="F:ATP binding"/>
    <property type="evidence" value="ECO:0007669"/>
    <property type="project" value="UniProtKB-KW"/>
</dbReference>
<evidence type="ECO:0000256" key="9">
    <source>
        <dbReference type="ARBA" id="ARBA00022993"/>
    </source>
</evidence>
<keyword evidence="6" id="KW-0547">Nucleotide-binding</keyword>
<dbReference type="GO" id="GO:0015937">
    <property type="term" value="P:coenzyme A biosynthetic process"/>
    <property type="evidence" value="ECO:0007669"/>
    <property type="project" value="UniProtKB-KW"/>
</dbReference>
<evidence type="ECO:0000256" key="7">
    <source>
        <dbReference type="ARBA" id="ARBA00022840"/>
    </source>
</evidence>
<dbReference type="InterPro" id="IPR004821">
    <property type="entry name" value="Cyt_trans-like"/>
</dbReference>
<keyword evidence="3" id="KW-0963">Cytoplasm</keyword>
<organism evidence="12">
    <name type="scientific">marine metagenome</name>
    <dbReference type="NCBI Taxonomy" id="408172"/>
    <lineage>
        <taxon>unclassified sequences</taxon>
        <taxon>metagenomes</taxon>
        <taxon>ecological metagenomes</taxon>
    </lineage>
</organism>
<dbReference type="EMBL" id="UINC01047280">
    <property type="protein sequence ID" value="SVB56361.1"/>
    <property type="molecule type" value="Genomic_DNA"/>
</dbReference>
<dbReference type="SUPFAM" id="SSF52374">
    <property type="entry name" value="Nucleotidylyl transferase"/>
    <property type="match status" value="1"/>
</dbReference>
<evidence type="ECO:0000256" key="1">
    <source>
        <dbReference type="ARBA" id="ARBA00012392"/>
    </source>
</evidence>
<feature type="domain" description="Cytidyltransferase-like" evidence="11">
    <location>
        <begin position="5"/>
        <end position="132"/>
    </location>
</feature>